<accession>A0ABW1NXV4</accession>
<comment type="catalytic activity">
    <reaction evidence="1 9">
        <text>Endohydrolysis of (1-&gt;4)-beta-D-xylosidic linkages in xylans.</text>
        <dbReference type="EC" id="3.2.1.8"/>
    </reaction>
</comment>
<evidence type="ECO:0000313" key="11">
    <source>
        <dbReference type="EMBL" id="MFC6087557.1"/>
    </source>
</evidence>
<dbReference type="EC" id="3.2.1.8" evidence="9"/>
<proteinExistence type="inferred from homology"/>
<evidence type="ECO:0000256" key="3">
    <source>
        <dbReference type="ARBA" id="ARBA00022651"/>
    </source>
</evidence>
<dbReference type="Pfam" id="PF00331">
    <property type="entry name" value="Glyco_hydro_10"/>
    <property type="match status" value="1"/>
</dbReference>
<protein>
    <recommendedName>
        <fullName evidence="9">Beta-xylanase</fullName>
        <ecNumber evidence="9">3.2.1.8</ecNumber>
    </recommendedName>
</protein>
<evidence type="ECO:0000256" key="8">
    <source>
        <dbReference type="ARBA" id="ARBA00023326"/>
    </source>
</evidence>
<dbReference type="SUPFAM" id="SSF51445">
    <property type="entry name" value="(Trans)glycosidases"/>
    <property type="match status" value="1"/>
</dbReference>
<name>A0ABW1NXV4_9ACTN</name>
<gene>
    <name evidence="11" type="ORF">ACFP1K_40785</name>
</gene>
<dbReference type="PRINTS" id="PR00134">
    <property type="entry name" value="GLHYDRLASE10"/>
</dbReference>
<dbReference type="SMART" id="SM00633">
    <property type="entry name" value="Glyco_10"/>
    <property type="match status" value="1"/>
</dbReference>
<dbReference type="InterPro" id="IPR017853">
    <property type="entry name" value="GH"/>
</dbReference>
<evidence type="ECO:0000256" key="1">
    <source>
        <dbReference type="ARBA" id="ARBA00000681"/>
    </source>
</evidence>
<reference evidence="12" key="1">
    <citation type="journal article" date="2019" name="Int. J. Syst. Evol. Microbiol.">
        <title>The Global Catalogue of Microorganisms (GCM) 10K type strain sequencing project: providing services to taxonomists for standard genome sequencing and annotation.</title>
        <authorList>
            <consortium name="The Broad Institute Genomics Platform"/>
            <consortium name="The Broad Institute Genome Sequencing Center for Infectious Disease"/>
            <person name="Wu L."/>
            <person name="Ma J."/>
        </authorList>
    </citation>
    <scope>NUCLEOTIDE SEQUENCE [LARGE SCALE GENOMIC DNA]</scope>
    <source>
        <strain evidence="12">JCM 30346</strain>
    </source>
</reference>
<dbReference type="PROSITE" id="PS51760">
    <property type="entry name" value="GH10_2"/>
    <property type="match status" value="1"/>
</dbReference>
<evidence type="ECO:0000256" key="7">
    <source>
        <dbReference type="ARBA" id="ARBA00023295"/>
    </source>
</evidence>
<keyword evidence="4" id="KW-0732">Signal</keyword>
<comment type="similarity">
    <text evidence="2 9">Belongs to the glycosyl hydrolase 10 (cellulase F) family.</text>
</comment>
<dbReference type="RefSeq" id="WP_380763921.1">
    <property type="nucleotide sequence ID" value="NZ_JBHSRF010000162.1"/>
</dbReference>
<dbReference type="EMBL" id="JBHSRF010000162">
    <property type="protein sequence ID" value="MFC6087557.1"/>
    <property type="molecule type" value="Genomic_DNA"/>
</dbReference>
<organism evidence="11 12">
    <name type="scientific">Sphaerisporangium aureirubrum</name>
    <dbReference type="NCBI Taxonomy" id="1544736"/>
    <lineage>
        <taxon>Bacteria</taxon>
        <taxon>Bacillati</taxon>
        <taxon>Actinomycetota</taxon>
        <taxon>Actinomycetes</taxon>
        <taxon>Streptosporangiales</taxon>
        <taxon>Streptosporangiaceae</taxon>
        <taxon>Sphaerisporangium</taxon>
    </lineage>
</organism>
<keyword evidence="5 9" id="KW-0378">Hydrolase</keyword>
<keyword evidence="12" id="KW-1185">Reference proteome</keyword>
<evidence type="ECO:0000259" key="10">
    <source>
        <dbReference type="PROSITE" id="PS51760"/>
    </source>
</evidence>
<evidence type="ECO:0000256" key="5">
    <source>
        <dbReference type="ARBA" id="ARBA00022801"/>
    </source>
</evidence>
<sequence length="217" mass="22940">MGVNALPLSGARRASAGSRRAFAAGALGVLGVVTALALPAPVDAAAGTLGAAAAQSGRYYGAAVSASHLNDSTYVTTWNREFNSVTAENEMKWDATEPSRNSFSFGSADRIVTNARNNGMKIRGHTLVWHAQTPGWVQNLQGNDLRTAMVNHINGVMGHYRGQILAWDVVNEAFADGGSVGTLRSSIFQQRLGNGFIEEAFRAARAADPAAKLCYND</sequence>
<dbReference type="InterPro" id="IPR044846">
    <property type="entry name" value="GH10"/>
</dbReference>
<evidence type="ECO:0000256" key="6">
    <source>
        <dbReference type="ARBA" id="ARBA00023277"/>
    </source>
</evidence>
<comment type="caution">
    <text evidence="11">The sequence shown here is derived from an EMBL/GenBank/DDBJ whole genome shotgun (WGS) entry which is preliminary data.</text>
</comment>
<keyword evidence="3" id="KW-0858">Xylan degradation</keyword>
<dbReference type="PANTHER" id="PTHR31490">
    <property type="entry name" value="GLYCOSYL HYDROLASE"/>
    <property type="match status" value="1"/>
</dbReference>
<keyword evidence="7 9" id="KW-0326">Glycosidase</keyword>
<evidence type="ECO:0000256" key="9">
    <source>
        <dbReference type="RuleBase" id="RU361174"/>
    </source>
</evidence>
<keyword evidence="8 9" id="KW-0624">Polysaccharide degradation</keyword>
<evidence type="ECO:0000313" key="12">
    <source>
        <dbReference type="Proteomes" id="UP001596137"/>
    </source>
</evidence>
<feature type="domain" description="GH10" evidence="10">
    <location>
        <begin position="43"/>
        <end position="217"/>
    </location>
</feature>
<keyword evidence="6 9" id="KW-0119">Carbohydrate metabolism</keyword>
<dbReference type="PANTHER" id="PTHR31490:SF88">
    <property type="entry name" value="BETA-XYLANASE"/>
    <property type="match status" value="1"/>
</dbReference>
<dbReference type="Gene3D" id="3.20.20.80">
    <property type="entry name" value="Glycosidases"/>
    <property type="match status" value="1"/>
</dbReference>
<dbReference type="InterPro" id="IPR001000">
    <property type="entry name" value="GH10_dom"/>
</dbReference>
<evidence type="ECO:0000256" key="4">
    <source>
        <dbReference type="ARBA" id="ARBA00022729"/>
    </source>
</evidence>
<feature type="non-terminal residue" evidence="11">
    <location>
        <position position="217"/>
    </location>
</feature>
<dbReference type="Proteomes" id="UP001596137">
    <property type="component" value="Unassembled WGS sequence"/>
</dbReference>
<evidence type="ECO:0000256" key="2">
    <source>
        <dbReference type="ARBA" id="ARBA00007495"/>
    </source>
</evidence>